<dbReference type="InterPro" id="IPR011011">
    <property type="entry name" value="Znf_FYVE_PHD"/>
</dbReference>
<evidence type="ECO:0000313" key="7">
    <source>
        <dbReference type="EMBL" id="CAA9997854.1"/>
    </source>
</evidence>
<dbReference type="PROSITE" id="PS50016">
    <property type="entry name" value="ZF_PHD_2"/>
    <property type="match status" value="1"/>
</dbReference>
<accession>A0A6H5G7U2</accession>
<dbReference type="GO" id="GO:0008270">
    <property type="term" value="F:zinc ion binding"/>
    <property type="evidence" value="ECO:0007669"/>
    <property type="project" value="UniProtKB-KW"/>
</dbReference>
<keyword evidence="1" id="KW-0479">Metal-binding</keyword>
<dbReference type="PROSITE" id="PS01359">
    <property type="entry name" value="ZF_PHD_1"/>
    <property type="match status" value="1"/>
</dbReference>
<sequence>MNCVKCQSNLLPEDALTCAGCKGAFHFGCAGQSEANFRKMSKVTRSSWKCMTCRSSPKDAAPDLPVQSGSQNDNFLQSILAKMNEQIALTIRQELNPFKEEINNKLSSLQLSVDSCNEQYASLNTEMASIREEVHALRSDGLRERVKALEDKLSVAAPAGLVDEEAIYAEIEERRRCAANVLFFNVPESSSTNPADAIAEDLARLNAFITSLTPANPPSVKRGYRLGKRSADHTRPLKAIFETQSEATRVMASVRSTKSPQFPIAGDRTVRQRDFLRRLRTELQARKDNGEANLTIKYISGVPKIIPLDSSKNANVPPPTAPS</sequence>
<dbReference type="Gene3D" id="3.30.40.10">
    <property type="entry name" value="Zinc/RING finger domain, C3HC4 (zinc finger)"/>
    <property type="match status" value="1"/>
</dbReference>
<dbReference type="AlphaFoldDB" id="A0A6H5G7U2"/>
<keyword evidence="8" id="KW-1185">Reference proteome</keyword>
<dbReference type="InterPro" id="IPR013083">
    <property type="entry name" value="Znf_RING/FYVE/PHD"/>
</dbReference>
<keyword evidence="5" id="KW-0175">Coiled coil</keyword>
<feature type="coiled-coil region" evidence="5">
    <location>
        <begin position="99"/>
        <end position="140"/>
    </location>
</feature>
<dbReference type="PANTHER" id="PTHR37445:SF3">
    <property type="entry name" value="ZINC FINGER PHD-TYPE DOMAIN-CONTAINING PROTEIN"/>
    <property type="match status" value="1"/>
</dbReference>
<name>A0A6H5G7U2_9HEMI</name>
<evidence type="ECO:0000259" key="6">
    <source>
        <dbReference type="PROSITE" id="PS50016"/>
    </source>
</evidence>
<evidence type="ECO:0000256" key="3">
    <source>
        <dbReference type="ARBA" id="ARBA00022833"/>
    </source>
</evidence>
<dbReference type="InterPro" id="IPR019787">
    <property type="entry name" value="Znf_PHD-finger"/>
</dbReference>
<evidence type="ECO:0000313" key="8">
    <source>
        <dbReference type="Proteomes" id="UP000479000"/>
    </source>
</evidence>
<evidence type="ECO:0000256" key="1">
    <source>
        <dbReference type="ARBA" id="ARBA00022723"/>
    </source>
</evidence>
<keyword evidence="2 4" id="KW-0863">Zinc-finger</keyword>
<proteinExistence type="predicted"/>
<keyword evidence="3" id="KW-0862">Zinc</keyword>
<evidence type="ECO:0000256" key="5">
    <source>
        <dbReference type="SAM" id="Coils"/>
    </source>
</evidence>
<protein>
    <recommendedName>
        <fullName evidence="6">PHD-type domain-containing protein</fullName>
    </recommendedName>
</protein>
<organism evidence="7 8">
    <name type="scientific">Nesidiocoris tenuis</name>
    <dbReference type="NCBI Taxonomy" id="355587"/>
    <lineage>
        <taxon>Eukaryota</taxon>
        <taxon>Metazoa</taxon>
        <taxon>Ecdysozoa</taxon>
        <taxon>Arthropoda</taxon>
        <taxon>Hexapoda</taxon>
        <taxon>Insecta</taxon>
        <taxon>Pterygota</taxon>
        <taxon>Neoptera</taxon>
        <taxon>Paraneoptera</taxon>
        <taxon>Hemiptera</taxon>
        <taxon>Heteroptera</taxon>
        <taxon>Panheteroptera</taxon>
        <taxon>Cimicomorpha</taxon>
        <taxon>Miridae</taxon>
        <taxon>Dicyphina</taxon>
        <taxon>Nesidiocoris</taxon>
    </lineage>
</organism>
<gene>
    <name evidence="7" type="ORF">NTEN_LOCUS4148</name>
</gene>
<dbReference type="PANTHER" id="PTHR37445">
    <property type="entry name" value="PROTEIN CBG24663"/>
    <property type="match status" value="1"/>
</dbReference>
<dbReference type="InterPro" id="IPR001965">
    <property type="entry name" value="Znf_PHD"/>
</dbReference>
<dbReference type="SUPFAM" id="SSF57903">
    <property type="entry name" value="FYVE/PHD zinc finger"/>
    <property type="match status" value="1"/>
</dbReference>
<evidence type="ECO:0000256" key="2">
    <source>
        <dbReference type="ARBA" id="ARBA00022771"/>
    </source>
</evidence>
<dbReference type="SMART" id="SM00249">
    <property type="entry name" value="PHD"/>
    <property type="match status" value="1"/>
</dbReference>
<dbReference type="OrthoDB" id="6629496at2759"/>
<reference evidence="7 8" key="1">
    <citation type="submission" date="2020-02" db="EMBL/GenBank/DDBJ databases">
        <authorList>
            <person name="Ferguson B K."/>
        </authorList>
    </citation>
    <scope>NUCLEOTIDE SEQUENCE [LARGE SCALE GENOMIC DNA]</scope>
</reference>
<dbReference type="CDD" id="cd15489">
    <property type="entry name" value="PHD_SF"/>
    <property type="match status" value="1"/>
</dbReference>
<feature type="domain" description="PHD-type" evidence="6">
    <location>
        <begin position="1"/>
        <end position="56"/>
    </location>
</feature>
<dbReference type="InterPro" id="IPR019786">
    <property type="entry name" value="Zinc_finger_PHD-type_CS"/>
</dbReference>
<dbReference type="Proteomes" id="UP000479000">
    <property type="component" value="Unassembled WGS sequence"/>
</dbReference>
<dbReference type="EMBL" id="CADCXU010006110">
    <property type="protein sequence ID" value="CAA9997854.1"/>
    <property type="molecule type" value="Genomic_DNA"/>
</dbReference>
<evidence type="ECO:0000256" key="4">
    <source>
        <dbReference type="PROSITE-ProRule" id="PRU00146"/>
    </source>
</evidence>